<accession>A0A4Y2TPB8</accession>
<comment type="caution">
    <text evidence="1">The sequence shown here is derived from an EMBL/GenBank/DDBJ whole genome shotgun (WGS) entry which is preliminary data.</text>
</comment>
<organism evidence="1 2">
    <name type="scientific">Araneus ventricosus</name>
    <name type="common">Orbweaver spider</name>
    <name type="synonym">Epeira ventricosa</name>
    <dbReference type="NCBI Taxonomy" id="182803"/>
    <lineage>
        <taxon>Eukaryota</taxon>
        <taxon>Metazoa</taxon>
        <taxon>Ecdysozoa</taxon>
        <taxon>Arthropoda</taxon>
        <taxon>Chelicerata</taxon>
        <taxon>Arachnida</taxon>
        <taxon>Araneae</taxon>
        <taxon>Araneomorphae</taxon>
        <taxon>Entelegynae</taxon>
        <taxon>Araneoidea</taxon>
        <taxon>Araneidae</taxon>
        <taxon>Araneus</taxon>
    </lineage>
</organism>
<keyword evidence="2" id="KW-1185">Reference proteome</keyword>
<dbReference type="AlphaFoldDB" id="A0A4Y2TPB8"/>
<name>A0A4Y2TPB8_ARAVE</name>
<gene>
    <name evidence="1" type="ORF">AVEN_98485_1</name>
</gene>
<protein>
    <submittedName>
        <fullName evidence="1">Uncharacterized protein</fullName>
    </submittedName>
</protein>
<dbReference type="EMBL" id="BGPR01029451">
    <property type="protein sequence ID" value="GBO01230.1"/>
    <property type="molecule type" value="Genomic_DNA"/>
</dbReference>
<reference evidence="1 2" key="1">
    <citation type="journal article" date="2019" name="Sci. Rep.">
        <title>Orb-weaving spider Araneus ventricosus genome elucidates the spidroin gene catalogue.</title>
        <authorList>
            <person name="Kono N."/>
            <person name="Nakamura H."/>
            <person name="Ohtoshi R."/>
            <person name="Moran D.A.P."/>
            <person name="Shinohara A."/>
            <person name="Yoshida Y."/>
            <person name="Fujiwara M."/>
            <person name="Mori M."/>
            <person name="Tomita M."/>
            <person name="Arakawa K."/>
        </authorList>
    </citation>
    <scope>NUCLEOTIDE SEQUENCE [LARGE SCALE GENOMIC DNA]</scope>
</reference>
<evidence type="ECO:0000313" key="1">
    <source>
        <dbReference type="EMBL" id="GBO01230.1"/>
    </source>
</evidence>
<evidence type="ECO:0000313" key="2">
    <source>
        <dbReference type="Proteomes" id="UP000499080"/>
    </source>
</evidence>
<dbReference type="Proteomes" id="UP000499080">
    <property type="component" value="Unassembled WGS sequence"/>
</dbReference>
<proteinExistence type="predicted"/>
<sequence>MLKNGHLTDVFFEGEAIALSEPDVSENLPCLQFLLKYFLRRPRASDRRRVNFILLMSAVEKNFVFRGRLYLFSSRMVEAAVAQWQGLGFGAGGLQARNPIPLKIRRVWDPLHAKS</sequence>